<dbReference type="EMBL" id="JXTC01000082">
    <property type="protein sequence ID" value="PON90575.1"/>
    <property type="molecule type" value="Genomic_DNA"/>
</dbReference>
<dbReference type="InterPro" id="IPR006734">
    <property type="entry name" value="PLATZ"/>
</dbReference>
<dbReference type="PANTHER" id="PTHR31065:SF39">
    <property type="entry name" value="PLATZ TRANSCRIPTION FACTOR FAMILY PROTEIN"/>
    <property type="match status" value="1"/>
</dbReference>
<dbReference type="Pfam" id="PF04640">
    <property type="entry name" value="PLATZ"/>
    <property type="match status" value="1"/>
</dbReference>
<evidence type="ECO:0000313" key="2">
    <source>
        <dbReference type="Proteomes" id="UP000237000"/>
    </source>
</evidence>
<dbReference type="InParanoid" id="A0A2P5EYF6"/>
<proteinExistence type="predicted"/>
<dbReference type="AlphaFoldDB" id="A0A2P5EYF6"/>
<dbReference type="Proteomes" id="UP000237000">
    <property type="component" value="Unassembled WGS sequence"/>
</dbReference>
<gene>
    <name evidence="1" type="ORF">TorRG33x02_136300</name>
</gene>
<name>A0A2P5EYF6_TREOI</name>
<evidence type="ECO:0000313" key="1">
    <source>
        <dbReference type="EMBL" id="PON90575.1"/>
    </source>
</evidence>
<accession>A0A2P5EYF6</accession>
<dbReference type="PANTHER" id="PTHR31065">
    <property type="entry name" value="PLATZ TRANSCRIPTION FACTOR FAMILY PROTEIN"/>
    <property type="match status" value="1"/>
</dbReference>
<dbReference type="STRING" id="63057.A0A2P5EYF6"/>
<organism evidence="1 2">
    <name type="scientific">Trema orientale</name>
    <name type="common">Charcoal tree</name>
    <name type="synonym">Celtis orientalis</name>
    <dbReference type="NCBI Taxonomy" id="63057"/>
    <lineage>
        <taxon>Eukaryota</taxon>
        <taxon>Viridiplantae</taxon>
        <taxon>Streptophyta</taxon>
        <taxon>Embryophyta</taxon>
        <taxon>Tracheophyta</taxon>
        <taxon>Spermatophyta</taxon>
        <taxon>Magnoliopsida</taxon>
        <taxon>eudicotyledons</taxon>
        <taxon>Gunneridae</taxon>
        <taxon>Pentapetalae</taxon>
        <taxon>rosids</taxon>
        <taxon>fabids</taxon>
        <taxon>Rosales</taxon>
        <taxon>Cannabaceae</taxon>
        <taxon>Trema</taxon>
    </lineage>
</organism>
<sequence>MVAICSRINQAFDPSFVVAMLKAGFYSQCKNHKEHTVHNAIFFCWNCKGKAFCASCKESQHPNHCVTQVYKTSRKTSLRIAHLKKLLDVSDIHPFSFNKKLIVFLCARSKNKEERLCPEPQPTISNKYNCQQCGFGFKDCYKFCSIECKLYANAESPKVEANNVRGAMEVINSKNKVSSSSTFRVYKRKAEALCDGQVQFNLSYRKRRRKQLFPQRAPQY</sequence>
<comment type="caution">
    <text evidence="1">The sequence shown here is derived from an EMBL/GenBank/DDBJ whole genome shotgun (WGS) entry which is preliminary data.</text>
</comment>
<protein>
    <submittedName>
        <fullName evidence="1">PLATZ transcription factor family protein</fullName>
    </submittedName>
</protein>
<dbReference type="OrthoDB" id="1581759at2759"/>
<keyword evidence="2" id="KW-1185">Reference proteome</keyword>
<reference evidence="2" key="1">
    <citation type="submission" date="2016-06" db="EMBL/GenBank/DDBJ databases">
        <title>Parallel loss of symbiosis genes in relatives of nitrogen-fixing non-legume Parasponia.</title>
        <authorList>
            <person name="Van Velzen R."/>
            <person name="Holmer R."/>
            <person name="Bu F."/>
            <person name="Rutten L."/>
            <person name="Van Zeijl A."/>
            <person name="Liu W."/>
            <person name="Santuari L."/>
            <person name="Cao Q."/>
            <person name="Sharma T."/>
            <person name="Shen D."/>
            <person name="Roswanjaya Y."/>
            <person name="Wardhani T."/>
            <person name="Kalhor M.S."/>
            <person name="Jansen J."/>
            <person name="Van den Hoogen J."/>
            <person name="Gungor B."/>
            <person name="Hartog M."/>
            <person name="Hontelez J."/>
            <person name="Verver J."/>
            <person name="Yang W.-C."/>
            <person name="Schijlen E."/>
            <person name="Repin R."/>
            <person name="Schilthuizen M."/>
            <person name="Schranz E."/>
            <person name="Heidstra R."/>
            <person name="Miyata K."/>
            <person name="Fedorova E."/>
            <person name="Kohlen W."/>
            <person name="Bisseling T."/>
            <person name="Smit S."/>
            <person name="Geurts R."/>
        </authorList>
    </citation>
    <scope>NUCLEOTIDE SEQUENCE [LARGE SCALE GENOMIC DNA]</scope>
    <source>
        <strain evidence="2">cv. RG33-2</strain>
    </source>
</reference>